<proteinExistence type="inferred from homology"/>
<keyword evidence="4" id="KW-0274">FAD</keyword>
<evidence type="ECO:0000256" key="3">
    <source>
        <dbReference type="ARBA" id="ARBA00022630"/>
    </source>
</evidence>
<dbReference type="InterPro" id="IPR014729">
    <property type="entry name" value="Rossmann-like_a/b/a_fold"/>
</dbReference>
<evidence type="ECO:0000313" key="7">
    <source>
        <dbReference type="EMBL" id="KAL2053856.1"/>
    </source>
</evidence>
<dbReference type="PANTHER" id="PTHR11455:SF9">
    <property type="entry name" value="CRYPTOCHROME CIRCADIAN CLOCK 5 ISOFORM X1"/>
    <property type="match status" value="1"/>
</dbReference>
<feature type="compositionally biased region" description="Basic and acidic residues" evidence="5">
    <location>
        <begin position="620"/>
        <end position="629"/>
    </location>
</feature>
<dbReference type="InterPro" id="IPR002081">
    <property type="entry name" value="Cryptochrome/DNA_photolyase_1"/>
</dbReference>
<feature type="region of interest" description="Disordered" evidence="5">
    <location>
        <begin position="583"/>
        <end position="657"/>
    </location>
</feature>
<dbReference type="InterPro" id="IPR036134">
    <property type="entry name" value="Crypto/Photolyase_FAD-like_sf"/>
</dbReference>
<dbReference type="Gene3D" id="1.25.40.80">
    <property type="match status" value="1"/>
</dbReference>
<keyword evidence="8" id="KW-1185">Reference proteome</keyword>
<comment type="caution">
    <text evidence="7">The sequence shown here is derived from an EMBL/GenBank/DDBJ whole genome shotgun (WGS) entry which is preliminary data.</text>
</comment>
<organism evidence="7 8">
    <name type="scientific">Lepraria finkii</name>
    <dbReference type="NCBI Taxonomy" id="1340010"/>
    <lineage>
        <taxon>Eukaryota</taxon>
        <taxon>Fungi</taxon>
        <taxon>Dikarya</taxon>
        <taxon>Ascomycota</taxon>
        <taxon>Pezizomycotina</taxon>
        <taxon>Lecanoromycetes</taxon>
        <taxon>OSLEUM clade</taxon>
        <taxon>Lecanoromycetidae</taxon>
        <taxon>Lecanorales</taxon>
        <taxon>Lecanorineae</taxon>
        <taxon>Stereocaulaceae</taxon>
        <taxon>Lepraria</taxon>
    </lineage>
</organism>
<dbReference type="SUPFAM" id="SSF52425">
    <property type="entry name" value="Cryptochrome/photolyase, N-terminal domain"/>
    <property type="match status" value="1"/>
</dbReference>
<feature type="domain" description="Photolyase/cryptochrome alpha/beta" evidence="6">
    <location>
        <begin position="6"/>
        <end position="138"/>
    </location>
</feature>
<dbReference type="PROSITE" id="PS51645">
    <property type="entry name" value="PHR_CRY_ALPHA_BETA"/>
    <property type="match status" value="1"/>
</dbReference>
<sequence>MAPSKPRVIYWLRTDLRLHDSPALKAALDLKPDCLYPVWCWDPHYVYRARVGPNRWQYLLDCQSDFSASITKLNPKSKLFVIREAPQTLLTKLFKAWKITHLVFEKDTDAYARERDENVMRQAKEAGVEVIVKMGRTLYDPDELVKANGGKPTMSITQVQKAAEKLGVVAKPIPTPESLPNPGDTALDFDHTQPSPNPDFNDIQRDSKDKSYTNLSGPGGDFAVPTMSELGLKRATTQHRGGETLALKALDDIISNTKYTATFSKPETAPTAFSPQSTTLLSPHHHFGSLSVRLFYWSVMDVLKAYKSNQSTIPTNLIGQLLFRDMYFAAQAPLGYPFAQTVGNSHCRFIPWHLPSKVDPCNGLITGEHHVDTPEAETWFQRWKWGKTGFPWIDALMRQLRQEGWIHHLGRHAVACFLTRGGCYIDWERGAEVFEEWLIDHEVACNTGNWQWLSCTAFYSQFYRCYSPIAFPKKTDAKGEFVRHFCPELKDYPDKFIYEPWKAPIADQKKAGCLIKGDGDETEGEGGVKFYPKPMFDFNVRRTICIDAIKNAYHVNLYGDDAKVKDGTWRDLFSDNAEGLTEGKSAKDAMNRNNKVKSGEEASGDTGVDQDEGEAAEVGEETKGEDRQGKSPGKRKRGKGQGTLDGHFGGRRLRDKH</sequence>
<evidence type="ECO:0000256" key="5">
    <source>
        <dbReference type="SAM" id="MobiDB-lite"/>
    </source>
</evidence>
<feature type="compositionally biased region" description="Basic and acidic residues" evidence="5">
    <location>
        <begin position="202"/>
        <end position="211"/>
    </location>
</feature>
<gene>
    <name evidence="7" type="ORF">ABVK25_005785</name>
</gene>
<dbReference type="Pfam" id="PF03441">
    <property type="entry name" value="FAD_binding_7"/>
    <property type="match status" value="1"/>
</dbReference>
<dbReference type="InterPro" id="IPR006050">
    <property type="entry name" value="DNA_photolyase_N"/>
</dbReference>
<evidence type="ECO:0000313" key="8">
    <source>
        <dbReference type="Proteomes" id="UP001590951"/>
    </source>
</evidence>
<dbReference type="Pfam" id="PF00875">
    <property type="entry name" value="DNA_photolyase"/>
    <property type="match status" value="1"/>
</dbReference>
<comment type="cofactor">
    <cofactor evidence="1">
        <name>FAD</name>
        <dbReference type="ChEBI" id="CHEBI:57692"/>
    </cofactor>
</comment>
<accession>A0ABR4B9W9</accession>
<evidence type="ECO:0000256" key="1">
    <source>
        <dbReference type="ARBA" id="ARBA00001974"/>
    </source>
</evidence>
<comment type="similarity">
    <text evidence="2">Belongs to the DNA photolyase class-1 family.</text>
</comment>
<evidence type="ECO:0000256" key="4">
    <source>
        <dbReference type="ARBA" id="ARBA00022827"/>
    </source>
</evidence>
<dbReference type="Gene3D" id="3.40.50.620">
    <property type="entry name" value="HUPs"/>
    <property type="match status" value="1"/>
</dbReference>
<evidence type="ECO:0000256" key="2">
    <source>
        <dbReference type="ARBA" id="ARBA00005862"/>
    </source>
</evidence>
<dbReference type="Proteomes" id="UP001590951">
    <property type="component" value="Unassembled WGS sequence"/>
</dbReference>
<dbReference type="InterPro" id="IPR005101">
    <property type="entry name" value="Cryptochr/Photolyase_FAD-bd"/>
</dbReference>
<evidence type="ECO:0000259" key="6">
    <source>
        <dbReference type="PROSITE" id="PS51645"/>
    </source>
</evidence>
<protein>
    <recommendedName>
        <fullName evidence="6">Photolyase/cryptochrome alpha/beta domain-containing protein</fullName>
    </recommendedName>
</protein>
<reference evidence="7 8" key="1">
    <citation type="submission" date="2024-09" db="EMBL/GenBank/DDBJ databases">
        <title>Rethinking Asexuality: The Enigmatic Case of Functional Sexual Genes in Lepraria (Stereocaulaceae).</title>
        <authorList>
            <person name="Doellman M."/>
            <person name="Sun Y."/>
            <person name="Barcenas-Pena A."/>
            <person name="Lumbsch H.T."/>
            <person name="Grewe F."/>
        </authorList>
    </citation>
    <scope>NUCLEOTIDE SEQUENCE [LARGE SCALE GENOMIC DNA]</scope>
    <source>
        <strain evidence="7 8">Grewe 0041</strain>
    </source>
</reference>
<dbReference type="SUPFAM" id="SSF48173">
    <property type="entry name" value="Cryptochrome/photolyase FAD-binding domain"/>
    <property type="match status" value="1"/>
</dbReference>
<feature type="region of interest" description="Disordered" evidence="5">
    <location>
        <begin position="173"/>
        <end position="220"/>
    </location>
</feature>
<dbReference type="Gene3D" id="1.10.579.10">
    <property type="entry name" value="DNA Cyclobutane Dipyrimidine Photolyase, subunit A, domain 3"/>
    <property type="match status" value="1"/>
</dbReference>
<keyword evidence="3" id="KW-0285">Flavoprotein</keyword>
<dbReference type="PANTHER" id="PTHR11455">
    <property type="entry name" value="CRYPTOCHROME"/>
    <property type="match status" value="1"/>
</dbReference>
<dbReference type="InterPro" id="IPR036155">
    <property type="entry name" value="Crypto/Photolyase_N_sf"/>
</dbReference>
<dbReference type="EMBL" id="JBHFEH010000018">
    <property type="protein sequence ID" value="KAL2053856.1"/>
    <property type="molecule type" value="Genomic_DNA"/>
</dbReference>
<feature type="compositionally biased region" description="Acidic residues" evidence="5">
    <location>
        <begin position="608"/>
        <end position="619"/>
    </location>
</feature>
<name>A0ABR4B9W9_9LECA</name>